<reference evidence="2 3" key="1">
    <citation type="journal article" date="2021" name="Elife">
        <title>Chloroplast acquisition without the gene transfer in kleptoplastic sea slugs, Plakobranchus ocellatus.</title>
        <authorList>
            <person name="Maeda T."/>
            <person name="Takahashi S."/>
            <person name="Yoshida T."/>
            <person name="Shimamura S."/>
            <person name="Takaki Y."/>
            <person name="Nagai Y."/>
            <person name="Toyoda A."/>
            <person name="Suzuki Y."/>
            <person name="Arimoto A."/>
            <person name="Ishii H."/>
            <person name="Satoh N."/>
            <person name="Nishiyama T."/>
            <person name="Hasebe M."/>
            <person name="Maruyama T."/>
            <person name="Minagawa J."/>
            <person name="Obokata J."/>
            <person name="Shigenobu S."/>
        </authorList>
    </citation>
    <scope>NUCLEOTIDE SEQUENCE [LARGE SCALE GENOMIC DNA]</scope>
</reference>
<evidence type="ECO:0000313" key="2">
    <source>
        <dbReference type="EMBL" id="GFN99906.1"/>
    </source>
</evidence>
<dbReference type="GO" id="GO:0004888">
    <property type="term" value="F:transmembrane signaling receptor activity"/>
    <property type="evidence" value="ECO:0007669"/>
    <property type="project" value="InterPro"/>
</dbReference>
<organism evidence="2 3">
    <name type="scientific">Plakobranchus ocellatus</name>
    <dbReference type="NCBI Taxonomy" id="259542"/>
    <lineage>
        <taxon>Eukaryota</taxon>
        <taxon>Metazoa</taxon>
        <taxon>Spiralia</taxon>
        <taxon>Lophotrochozoa</taxon>
        <taxon>Mollusca</taxon>
        <taxon>Gastropoda</taxon>
        <taxon>Heterobranchia</taxon>
        <taxon>Euthyneura</taxon>
        <taxon>Panpulmonata</taxon>
        <taxon>Sacoglossa</taxon>
        <taxon>Placobranchoidea</taxon>
        <taxon>Plakobranchidae</taxon>
        <taxon>Plakobranchus</taxon>
    </lineage>
</organism>
<name>A0AAV3ZZB1_9GAST</name>
<proteinExistence type="predicted"/>
<protein>
    <submittedName>
        <fullName evidence="2">Neuronal acetylcholine receptor subunit alpha-6</fullName>
    </submittedName>
</protein>
<dbReference type="EMBL" id="BLXT01003024">
    <property type="protein sequence ID" value="GFN99906.1"/>
    <property type="molecule type" value="Genomic_DNA"/>
</dbReference>
<dbReference type="InterPro" id="IPR006202">
    <property type="entry name" value="Neur_chan_lig-bd"/>
</dbReference>
<dbReference type="GO" id="GO:0016020">
    <property type="term" value="C:membrane"/>
    <property type="evidence" value="ECO:0007669"/>
    <property type="project" value="InterPro"/>
</dbReference>
<comment type="caution">
    <text evidence="2">The sequence shown here is derived from an EMBL/GenBank/DDBJ whole genome shotgun (WGS) entry which is preliminary data.</text>
</comment>
<evidence type="ECO:0000313" key="3">
    <source>
        <dbReference type="Proteomes" id="UP000735302"/>
    </source>
</evidence>
<dbReference type="AlphaFoldDB" id="A0AAV3ZZB1"/>
<sequence>MLDLSAIDESTIPLQATNTGELIWQPPSIITIGCSTDPTFYPFDTQRCDIEVTSFGYGAKDVSIYSESGVMTTFYTTNGEWDLIRTDTTASNITDQTGISYSRVVLSRFTEFIISDTKGHLNFCSAQDIF</sequence>
<gene>
    <name evidence="2" type="ORF">PoB_002641200</name>
</gene>
<dbReference type="Pfam" id="PF02931">
    <property type="entry name" value="Neur_chan_LBD"/>
    <property type="match status" value="1"/>
</dbReference>
<dbReference type="InterPro" id="IPR006201">
    <property type="entry name" value="Neur_channel"/>
</dbReference>
<dbReference type="Proteomes" id="UP000735302">
    <property type="component" value="Unassembled WGS sequence"/>
</dbReference>
<evidence type="ECO:0000259" key="1">
    <source>
        <dbReference type="Pfam" id="PF02931"/>
    </source>
</evidence>
<dbReference type="SUPFAM" id="SSF63712">
    <property type="entry name" value="Nicotinic receptor ligand binding domain-like"/>
    <property type="match status" value="1"/>
</dbReference>
<keyword evidence="2" id="KW-0675">Receptor</keyword>
<keyword evidence="3" id="KW-1185">Reference proteome</keyword>
<feature type="domain" description="Neurotransmitter-gated ion-channel ligand-binding" evidence="1">
    <location>
        <begin position="10"/>
        <end position="95"/>
    </location>
</feature>
<dbReference type="GO" id="GO:0005230">
    <property type="term" value="F:extracellular ligand-gated monoatomic ion channel activity"/>
    <property type="evidence" value="ECO:0007669"/>
    <property type="project" value="InterPro"/>
</dbReference>
<dbReference type="PANTHER" id="PTHR18945">
    <property type="entry name" value="NEUROTRANSMITTER GATED ION CHANNEL"/>
    <property type="match status" value="1"/>
</dbReference>
<accession>A0AAV3ZZB1</accession>
<dbReference type="InterPro" id="IPR036734">
    <property type="entry name" value="Neur_chan_lig-bd_sf"/>
</dbReference>
<dbReference type="Gene3D" id="2.70.170.10">
    <property type="entry name" value="Neurotransmitter-gated ion-channel ligand-binding domain"/>
    <property type="match status" value="1"/>
</dbReference>